<evidence type="ECO:0000313" key="2">
    <source>
        <dbReference type="EMBL" id="KAJ8370769.1"/>
    </source>
</evidence>
<comment type="caution">
    <text evidence="2">The sequence shown here is derived from an EMBL/GenBank/DDBJ whole genome shotgun (WGS) entry which is preliminary data.</text>
</comment>
<sequence length="167" mass="18096">MFLGFPCWRVRSKVRGESVRGPTTSTGWDHTHVGYHFLHIVESGTAMGQDRPWISMWLRRVSLGREELIADGADLPLLCVGGAKNGSASFLNRGHSGSSSCTREGSDPGLSVEEEDEEEIPDCKLRPSTNPTTPGLRTLPPGRCCLTVCDCCGTETCALPGKVMRTC</sequence>
<keyword evidence="3" id="KW-1185">Reference proteome</keyword>
<reference evidence="2" key="1">
    <citation type="journal article" date="2023" name="Science">
        <title>Genome structures resolve the early diversification of teleost fishes.</title>
        <authorList>
            <person name="Parey E."/>
            <person name="Louis A."/>
            <person name="Montfort J."/>
            <person name="Bouchez O."/>
            <person name="Roques C."/>
            <person name="Iampietro C."/>
            <person name="Lluch J."/>
            <person name="Castinel A."/>
            <person name="Donnadieu C."/>
            <person name="Desvignes T."/>
            <person name="Floi Bucao C."/>
            <person name="Jouanno E."/>
            <person name="Wen M."/>
            <person name="Mejri S."/>
            <person name="Dirks R."/>
            <person name="Jansen H."/>
            <person name="Henkel C."/>
            <person name="Chen W.J."/>
            <person name="Zahm M."/>
            <person name="Cabau C."/>
            <person name="Klopp C."/>
            <person name="Thompson A.W."/>
            <person name="Robinson-Rechavi M."/>
            <person name="Braasch I."/>
            <person name="Lecointre G."/>
            <person name="Bobe J."/>
            <person name="Postlethwait J.H."/>
            <person name="Berthelot C."/>
            <person name="Roest Crollius H."/>
            <person name="Guiguen Y."/>
        </authorList>
    </citation>
    <scope>NUCLEOTIDE SEQUENCE</scope>
    <source>
        <strain evidence="2">WJC10195</strain>
    </source>
</reference>
<evidence type="ECO:0000313" key="3">
    <source>
        <dbReference type="Proteomes" id="UP001152622"/>
    </source>
</evidence>
<gene>
    <name evidence="2" type="ORF">SKAU_G00107970</name>
</gene>
<organism evidence="2 3">
    <name type="scientific">Synaphobranchus kaupii</name>
    <name type="common">Kaup's arrowtooth eel</name>
    <dbReference type="NCBI Taxonomy" id="118154"/>
    <lineage>
        <taxon>Eukaryota</taxon>
        <taxon>Metazoa</taxon>
        <taxon>Chordata</taxon>
        <taxon>Craniata</taxon>
        <taxon>Vertebrata</taxon>
        <taxon>Euteleostomi</taxon>
        <taxon>Actinopterygii</taxon>
        <taxon>Neopterygii</taxon>
        <taxon>Teleostei</taxon>
        <taxon>Anguilliformes</taxon>
        <taxon>Synaphobranchidae</taxon>
        <taxon>Synaphobranchus</taxon>
    </lineage>
</organism>
<feature type="compositionally biased region" description="Polar residues" evidence="1">
    <location>
        <begin position="91"/>
        <end position="103"/>
    </location>
</feature>
<dbReference type="Proteomes" id="UP001152622">
    <property type="component" value="Chromosome 3"/>
</dbReference>
<dbReference type="AlphaFoldDB" id="A0A9Q1G0J7"/>
<protein>
    <submittedName>
        <fullName evidence="2">Uncharacterized protein</fullName>
    </submittedName>
</protein>
<accession>A0A9Q1G0J7</accession>
<proteinExistence type="predicted"/>
<name>A0A9Q1G0J7_SYNKA</name>
<evidence type="ECO:0000256" key="1">
    <source>
        <dbReference type="SAM" id="MobiDB-lite"/>
    </source>
</evidence>
<feature type="region of interest" description="Disordered" evidence="1">
    <location>
        <begin position="91"/>
        <end position="134"/>
    </location>
</feature>
<dbReference type="EMBL" id="JAINUF010000003">
    <property type="protein sequence ID" value="KAJ8370769.1"/>
    <property type="molecule type" value="Genomic_DNA"/>
</dbReference>